<dbReference type="CDD" id="cd03801">
    <property type="entry name" value="GT4_PimA-like"/>
    <property type="match status" value="1"/>
</dbReference>
<dbReference type="InterPro" id="IPR001296">
    <property type="entry name" value="Glyco_trans_1"/>
</dbReference>
<accession>A0A2W4WFD3</accession>
<dbReference type="NCBIfam" id="NF038298">
    <property type="entry name" value="EPS_HpsO"/>
    <property type="match status" value="1"/>
</dbReference>
<dbReference type="EMBL" id="QBMC01000006">
    <property type="protein sequence ID" value="PZO22841.1"/>
    <property type="molecule type" value="Genomic_DNA"/>
</dbReference>
<dbReference type="Proteomes" id="UP000249354">
    <property type="component" value="Unassembled WGS sequence"/>
</dbReference>
<protein>
    <submittedName>
        <fullName evidence="2">Glycosyltransferase family 4 protein</fullName>
    </submittedName>
</protein>
<name>A0A2W4WFD3_9CYAN</name>
<feature type="domain" description="Glycosyl transferase family 1" evidence="1">
    <location>
        <begin position="191"/>
        <end position="367"/>
    </location>
</feature>
<keyword evidence="2" id="KW-0808">Transferase</keyword>
<dbReference type="SUPFAM" id="SSF53756">
    <property type="entry name" value="UDP-Glycosyltransferase/glycogen phosphorylase"/>
    <property type="match status" value="1"/>
</dbReference>
<dbReference type="AlphaFoldDB" id="A0A2W4WFD3"/>
<dbReference type="GO" id="GO:0016758">
    <property type="term" value="F:hexosyltransferase activity"/>
    <property type="evidence" value="ECO:0007669"/>
    <property type="project" value="TreeGrafter"/>
</dbReference>
<proteinExistence type="predicted"/>
<comment type="caution">
    <text evidence="2">The sequence shown here is derived from an EMBL/GenBank/DDBJ whole genome shotgun (WGS) entry which is preliminary data.</text>
</comment>
<reference evidence="2 3" key="2">
    <citation type="submission" date="2018-06" db="EMBL/GenBank/DDBJ databases">
        <title>Metagenomic assembly of (sub)arctic Cyanobacteria and their associated microbiome from non-axenic cultures.</title>
        <authorList>
            <person name="Baurain D."/>
        </authorList>
    </citation>
    <scope>NUCLEOTIDE SEQUENCE [LARGE SCALE GENOMIC DNA]</scope>
    <source>
        <strain evidence="2">ULC129bin1</strain>
    </source>
</reference>
<evidence type="ECO:0000313" key="3">
    <source>
        <dbReference type="Proteomes" id="UP000249354"/>
    </source>
</evidence>
<dbReference type="PANTHER" id="PTHR45947:SF3">
    <property type="entry name" value="SULFOQUINOVOSYL TRANSFERASE SQD2"/>
    <property type="match status" value="1"/>
</dbReference>
<evidence type="ECO:0000259" key="1">
    <source>
        <dbReference type="Pfam" id="PF00534"/>
    </source>
</evidence>
<organism evidence="2 3">
    <name type="scientific">Leptolyngbya foveolarum</name>
    <dbReference type="NCBI Taxonomy" id="47253"/>
    <lineage>
        <taxon>Bacteria</taxon>
        <taxon>Bacillati</taxon>
        <taxon>Cyanobacteriota</taxon>
        <taxon>Cyanophyceae</taxon>
        <taxon>Leptolyngbyales</taxon>
        <taxon>Leptolyngbyaceae</taxon>
        <taxon>Leptolyngbya group</taxon>
        <taxon>Leptolyngbya</taxon>
    </lineage>
</organism>
<dbReference type="InterPro" id="IPR050194">
    <property type="entry name" value="Glycosyltransferase_grp1"/>
</dbReference>
<sequence>MKILTVSHTYIVDLNCEKLRSLTQIDPSVEVTVVVPKRWNPGGVQSKKIVTQPRKEGRFNVVPISNFSQNNQGLLSFGAEIISLLREFNPDVIQVEQGAKSLGYAELITLNRLLRLKAKNAFFTWWNLPYQVQFPLSLLENYNLRHTDGLVVGNQDGADVLRAHGYQGPTCVMPQLGVDEALFYPEKQPELATAQGIQAEDFVIGFVGRFVEEKGLLTLFAALEKLQETKLQRPWKLLLLGRGPLKARLEAQAQATGMGDRIIWIESVPHADVPKYINLMDTLVLPSETTYAFKTLSATGWKEQFGHVIIEAMACQVPVIGSDSGEIPHVIKDNGLIFPEGDAASLAEKIATLINHPEQQRTLAKKGHHCVRTNYTNAALASQLLNFYKTLF</sequence>
<dbReference type="Gene3D" id="3.40.50.2000">
    <property type="entry name" value="Glycogen Phosphorylase B"/>
    <property type="match status" value="2"/>
</dbReference>
<reference evidence="3" key="1">
    <citation type="submission" date="2018-04" db="EMBL/GenBank/DDBJ databases">
        <authorList>
            <person name="Cornet L."/>
        </authorList>
    </citation>
    <scope>NUCLEOTIDE SEQUENCE [LARGE SCALE GENOMIC DNA]</scope>
</reference>
<dbReference type="Pfam" id="PF00534">
    <property type="entry name" value="Glycos_transf_1"/>
    <property type="match status" value="1"/>
</dbReference>
<evidence type="ECO:0000313" key="2">
    <source>
        <dbReference type="EMBL" id="PZO22841.1"/>
    </source>
</evidence>
<dbReference type="PANTHER" id="PTHR45947">
    <property type="entry name" value="SULFOQUINOVOSYL TRANSFERASE SQD2"/>
    <property type="match status" value="1"/>
</dbReference>
<gene>
    <name evidence="2" type="ORF">DCF25_01685</name>
</gene>